<dbReference type="AlphaFoldDB" id="A0A1I7WPX7"/>
<evidence type="ECO:0000313" key="2">
    <source>
        <dbReference type="WBParaSite" id="Hba_07208"/>
    </source>
</evidence>
<dbReference type="WBParaSite" id="Hba_07208">
    <property type="protein sequence ID" value="Hba_07208"/>
    <property type="gene ID" value="Hba_07208"/>
</dbReference>
<evidence type="ECO:0000313" key="1">
    <source>
        <dbReference type="Proteomes" id="UP000095283"/>
    </source>
</evidence>
<keyword evidence="1" id="KW-1185">Reference proteome</keyword>
<sequence>MLYHDVYSSAYVSYSSAFCCTTLSHRVYLMVTLVSTDDSNSIRILYHLYHISMALITTTTVNSAHTSFCKLYVQLPASFALHRRSCVYVSHAALCHCCEAALSNVSVAKIAIRSYEYHSTMNK</sequence>
<name>A0A1I7WPX7_HETBA</name>
<dbReference type="Proteomes" id="UP000095283">
    <property type="component" value="Unplaced"/>
</dbReference>
<organism evidence="1 2">
    <name type="scientific">Heterorhabditis bacteriophora</name>
    <name type="common">Entomopathogenic nematode worm</name>
    <dbReference type="NCBI Taxonomy" id="37862"/>
    <lineage>
        <taxon>Eukaryota</taxon>
        <taxon>Metazoa</taxon>
        <taxon>Ecdysozoa</taxon>
        <taxon>Nematoda</taxon>
        <taxon>Chromadorea</taxon>
        <taxon>Rhabditida</taxon>
        <taxon>Rhabditina</taxon>
        <taxon>Rhabditomorpha</taxon>
        <taxon>Strongyloidea</taxon>
        <taxon>Heterorhabditidae</taxon>
        <taxon>Heterorhabditis</taxon>
    </lineage>
</organism>
<reference evidence="2" key="1">
    <citation type="submission" date="2016-11" db="UniProtKB">
        <authorList>
            <consortium name="WormBaseParasite"/>
        </authorList>
    </citation>
    <scope>IDENTIFICATION</scope>
</reference>
<protein>
    <submittedName>
        <fullName evidence="2">Secreted protein</fullName>
    </submittedName>
</protein>
<proteinExistence type="predicted"/>
<accession>A0A1I7WPX7</accession>